<dbReference type="AlphaFoldDB" id="A0A915ETD1"/>
<keyword evidence="2" id="KW-1185">Reference proteome</keyword>
<protein>
    <submittedName>
        <fullName evidence="3">UDENN domain-containing protein</fullName>
    </submittedName>
</protein>
<dbReference type="GO" id="GO:0005085">
    <property type="term" value="F:guanyl-nucleotide exchange factor activity"/>
    <property type="evidence" value="ECO:0007669"/>
    <property type="project" value="UniProtKB-ARBA"/>
</dbReference>
<dbReference type="Proteomes" id="UP000887574">
    <property type="component" value="Unplaced"/>
</dbReference>
<dbReference type="InterPro" id="IPR043153">
    <property type="entry name" value="DENN_C"/>
</dbReference>
<organism evidence="2 3">
    <name type="scientific">Ditylenchus dipsaci</name>
    <dbReference type="NCBI Taxonomy" id="166011"/>
    <lineage>
        <taxon>Eukaryota</taxon>
        <taxon>Metazoa</taxon>
        <taxon>Ecdysozoa</taxon>
        <taxon>Nematoda</taxon>
        <taxon>Chromadorea</taxon>
        <taxon>Rhabditida</taxon>
        <taxon>Tylenchina</taxon>
        <taxon>Tylenchomorpha</taxon>
        <taxon>Sphaerularioidea</taxon>
        <taxon>Anguinidae</taxon>
        <taxon>Anguininae</taxon>
        <taxon>Ditylenchus</taxon>
    </lineage>
</organism>
<reference evidence="3" key="1">
    <citation type="submission" date="2022-11" db="UniProtKB">
        <authorList>
            <consortium name="WormBaseParasite"/>
        </authorList>
    </citation>
    <scope>IDENTIFICATION</scope>
</reference>
<dbReference type="Pfam" id="PF02141">
    <property type="entry name" value="DENN"/>
    <property type="match status" value="1"/>
</dbReference>
<dbReference type="PROSITE" id="PS50211">
    <property type="entry name" value="DENN"/>
    <property type="match status" value="1"/>
</dbReference>
<dbReference type="Gene3D" id="3.40.50.11500">
    <property type="match status" value="1"/>
</dbReference>
<dbReference type="InterPro" id="IPR051696">
    <property type="entry name" value="DENN_Domain_GEFs"/>
</dbReference>
<dbReference type="SMART" id="SM00800">
    <property type="entry name" value="uDENN"/>
    <property type="match status" value="1"/>
</dbReference>
<dbReference type="Pfam" id="PF03456">
    <property type="entry name" value="uDENN"/>
    <property type="match status" value="1"/>
</dbReference>
<sequence>MNHERGNEISQLGLLKSEAAAICPGLAERAMQRISYKPGVLVCYPTVKDADKSLVRNVPIFCLPKGVSIKYWYESQRDEEKLFSTCVLTDEKGTKFYGASLSFYENYTKTLTEYQLKVFNEGYQSVDESNGNIKQQKASYRHSENFSSSSTKLLPAAAENSNRALHIIHDARSSFPSSTRPRVLVQLGNDSLVFDHHDDSQIPRSGAMFVVSLKNLGSENFILAMLLALLEQKIVFHSVRPVHTYLNVHLLLLEFFMRAVPFIAGVDSIYFSNQKPPSDVTCFDLDTGTVAHSEYRKSLKINLLPQKPLKNLKSSLDSISRQLTEGCEPLIREAFLRFMCSLMRNQCTDTTALFNVESFLWSRDKHSFDFYKRFFKTQCFNRFIEERSFVSDKKRPKYFFDDCISKIMREKSLKTELRLLDYDMRSSKRTFVVPPPKVLSGRAEKIAMSSPVDILPESDILKNWAIRTTQELKASMAEATTL</sequence>
<dbReference type="GO" id="GO:0032483">
    <property type="term" value="P:regulation of Rab protein signal transduction"/>
    <property type="evidence" value="ECO:0007669"/>
    <property type="project" value="TreeGrafter"/>
</dbReference>
<dbReference type="PANTHER" id="PTHR12296">
    <property type="entry name" value="DENN DOMAIN-CONTAINING PROTEIN 4"/>
    <property type="match status" value="1"/>
</dbReference>
<proteinExistence type="predicted"/>
<dbReference type="PANTHER" id="PTHR12296:SF30">
    <property type="entry name" value="DENN DOMAIN-CONTAINING PROTEIN CRAG"/>
    <property type="match status" value="1"/>
</dbReference>
<evidence type="ECO:0000313" key="2">
    <source>
        <dbReference type="Proteomes" id="UP000887574"/>
    </source>
</evidence>
<dbReference type="InterPro" id="IPR005112">
    <property type="entry name" value="dDENN_dom"/>
</dbReference>
<dbReference type="GO" id="GO:0031410">
    <property type="term" value="C:cytoplasmic vesicle"/>
    <property type="evidence" value="ECO:0007669"/>
    <property type="project" value="TreeGrafter"/>
</dbReference>
<dbReference type="InterPro" id="IPR001194">
    <property type="entry name" value="cDENN_dom"/>
</dbReference>
<accession>A0A915ETD1</accession>
<dbReference type="InterPro" id="IPR037516">
    <property type="entry name" value="Tripartite_DENN"/>
</dbReference>
<dbReference type="InterPro" id="IPR005113">
    <property type="entry name" value="uDENN_dom"/>
</dbReference>
<dbReference type="SMART" id="SM00799">
    <property type="entry name" value="DENN"/>
    <property type="match status" value="1"/>
</dbReference>
<feature type="domain" description="UDENN" evidence="1">
    <location>
        <begin position="22"/>
        <end position="395"/>
    </location>
</feature>
<dbReference type="SMART" id="SM00801">
    <property type="entry name" value="dDENN"/>
    <property type="match status" value="1"/>
</dbReference>
<name>A0A915ETD1_9BILA</name>
<evidence type="ECO:0000313" key="3">
    <source>
        <dbReference type="WBParaSite" id="jg8764"/>
    </source>
</evidence>
<dbReference type="Pfam" id="PF03455">
    <property type="entry name" value="dDENN"/>
    <property type="match status" value="1"/>
</dbReference>
<evidence type="ECO:0000259" key="1">
    <source>
        <dbReference type="PROSITE" id="PS50211"/>
    </source>
</evidence>
<dbReference type="Gene3D" id="3.30.450.200">
    <property type="match status" value="1"/>
</dbReference>
<dbReference type="WBParaSite" id="jg8764">
    <property type="protein sequence ID" value="jg8764"/>
    <property type="gene ID" value="jg8764"/>
</dbReference>